<name>A7E540_SCLS1</name>
<proteinExistence type="predicted"/>
<dbReference type="KEGG" id="ssl:SS1G_00412"/>
<gene>
    <name evidence="2" type="ORF">SS1G_00412</name>
</gene>
<dbReference type="HOGENOM" id="CLU_2777438_0_0_1"/>
<dbReference type="EMBL" id="CH476621">
    <property type="protein sequence ID" value="EDN91012.1"/>
    <property type="molecule type" value="Genomic_DNA"/>
</dbReference>
<protein>
    <submittedName>
        <fullName evidence="2">Uncharacterized protein</fullName>
    </submittedName>
</protein>
<organism evidence="2 3">
    <name type="scientific">Sclerotinia sclerotiorum (strain ATCC 18683 / 1980 / Ss-1)</name>
    <name type="common">White mold</name>
    <name type="synonym">Whetzelinia sclerotiorum</name>
    <dbReference type="NCBI Taxonomy" id="665079"/>
    <lineage>
        <taxon>Eukaryota</taxon>
        <taxon>Fungi</taxon>
        <taxon>Dikarya</taxon>
        <taxon>Ascomycota</taxon>
        <taxon>Pezizomycotina</taxon>
        <taxon>Leotiomycetes</taxon>
        <taxon>Helotiales</taxon>
        <taxon>Sclerotiniaceae</taxon>
        <taxon>Sclerotinia</taxon>
    </lineage>
</organism>
<dbReference type="Proteomes" id="UP000001312">
    <property type="component" value="Unassembled WGS sequence"/>
</dbReference>
<dbReference type="GeneID" id="5494617"/>
<feature type="compositionally biased region" description="Polar residues" evidence="1">
    <location>
        <begin position="1"/>
        <end position="10"/>
    </location>
</feature>
<evidence type="ECO:0000313" key="3">
    <source>
        <dbReference type="Proteomes" id="UP000001312"/>
    </source>
</evidence>
<dbReference type="AlphaFoldDB" id="A7E540"/>
<keyword evidence="3" id="KW-1185">Reference proteome</keyword>
<accession>A7E540</accession>
<evidence type="ECO:0000313" key="2">
    <source>
        <dbReference type="EMBL" id="EDN91012.1"/>
    </source>
</evidence>
<sequence>MASKRSTQVQLHCGQPWNNQKKRSPEKMGITIPPPVLPTMARTRLGTALTKVVNVSVPTSCYHKNQKHE</sequence>
<dbReference type="InParanoid" id="A7E540"/>
<dbReference type="RefSeq" id="XP_001598326.1">
    <property type="nucleotide sequence ID" value="XM_001598276.1"/>
</dbReference>
<evidence type="ECO:0000256" key="1">
    <source>
        <dbReference type="SAM" id="MobiDB-lite"/>
    </source>
</evidence>
<reference evidence="3" key="1">
    <citation type="journal article" date="2011" name="PLoS Genet.">
        <title>Genomic analysis of the necrotrophic fungal pathogens Sclerotinia sclerotiorum and Botrytis cinerea.</title>
        <authorList>
            <person name="Amselem J."/>
            <person name="Cuomo C.A."/>
            <person name="van Kan J.A."/>
            <person name="Viaud M."/>
            <person name="Benito E.P."/>
            <person name="Couloux A."/>
            <person name="Coutinho P.M."/>
            <person name="de Vries R.P."/>
            <person name="Dyer P.S."/>
            <person name="Fillinger S."/>
            <person name="Fournier E."/>
            <person name="Gout L."/>
            <person name="Hahn M."/>
            <person name="Kohn L."/>
            <person name="Lapalu N."/>
            <person name="Plummer K.M."/>
            <person name="Pradier J.M."/>
            <person name="Quevillon E."/>
            <person name="Sharon A."/>
            <person name="Simon A."/>
            <person name="ten Have A."/>
            <person name="Tudzynski B."/>
            <person name="Tudzynski P."/>
            <person name="Wincker P."/>
            <person name="Andrew M."/>
            <person name="Anthouard V."/>
            <person name="Beever R.E."/>
            <person name="Beffa R."/>
            <person name="Benoit I."/>
            <person name="Bouzid O."/>
            <person name="Brault B."/>
            <person name="Chen Z."/>
            <person name="Choquer M."/>
            <person name="Collemare J."/>
            <person name="Cotton P."/>
            <person name="Danchin E.G."/>
            <person name="Da Silva C."/>
            <person name="Gautier A."/>
            <person name="Giraud C."/>
            <person name="Giraud T."/>
            <person name="Gonzalez C."/>
            <person name="Grossetete S."/>
            <person name="Guldener U."/>
            <person name="Henrissat B."/>
            <person name="Howlett B.J."/>
            <person name="Kodira C."/>
            <person name="Kretschmer M."/>
            <person name="Lappartient A."/>
            <person name="Leroch M."/>
            <person name="Levis C."/>
            <person name="Mauceli E."/>
            <person name="Neuveglise C."/>
            <person name="Oeser B."/>
            <person name="Pearson M."/>
            <person name="Poulain J."/>
            <person name="Poussereau N."/>
            <person name="Quesneville H."/>
            <person name="Rascle C."/>
            <person name="Schumacher J."/>
            <person name="Segurens B."/>
            <person name="Sexton A."/>
            <person name="Silva E."/>
            <person name="Sirven C."/>
            <person name="Soanes D.M."/>
            <person name="Talbot N.J."/>
            <person name="Templeton M."/>
            <person name="Yandava C."/>
            <person name="Yarden O."/>
            <person name="Zeng Q."/>
            <person name="Rollins J.A."/>
            <person name="Lebrun M.H."/>
            <person name="Dickman M."/>
        </authorList>
    </citation>
    <scope>NUCLEOTIDE SEQUENCE [LARGE SCALE GENOMIC DNA]</scope>
    <source>
        <strain evidence="3">ATCC 18683 / 1980 / Ss-1</strain>
    </source>
</reference>
<feature type="region of interest" description="Disordered" evidence="1">
    <location>
        <begin position="1"/>
        <end position="35"/>
    </location>
</feature>